<evidence type="ECO:0000313" key="9">
    <source>
        <dbReference type="EMBL" id="RUS24044.1"/>
    </source>
</evidence>
<dbReference type="PANTHER" id="PTHR23501">
    <property type="entry name" value="MAJOR FACILITATOR SUPERFAMILY"/>
    <property type="match status" value="1"/>
</dbReference>
<organism evidence="9 10">
    <name type="scientific">Jimgerdemannia flammicorona</name>
    <dbReference type="NCBI Taxonomy" id="994334"/>
    <lineage>
        <taxon>Eukaryota</taxon>
        <taxon>Fungi</taxon>
        <taxon>Fungi incertae sedis</taxon>
        <taxon>Mucoromycota</taxon>
        <taxon>Mucoromycotina</taxon>
        <taxon>Endogonomycetes</taxon>
        <taxon>Endogonales</taxon>
        <taxon>Endogonaceae</taxon>
        <taxon>Jimgerdemannia</taxon>
    </lineage>
</organism>
<evidence type="ECO:0000256" key="7">
    <source>
        <dbReference type="SAM" id="Phobius"/>
    </source>
</evidence>
<dbReference type="InterPro" id="IPR036259">
    <property type="entry name" value="MFS_trans_sf"/>
</dbReference>
<proteinExistence type="predicted"/>
<dbReference type="GO" id="GO:0005886">
    <property type="term" value="C:plasma membrane"/>
    <property type="evidence" value="ECO:0007669"/>
    <property type="project" value="TreeGrafter"/>
</dbReference>
<evidence type="ECO:0000256" key="5">
    <source>
        <dbReference type="ARBA" id="ARBA00023136"/>
    </source>
</evidence>
<feature type="transmembrane region" description="Helical" evidence="7">
    <location>
        <begin position="236"/>
        <end position="254"/>
    </location>
</feature>
<evidence type="ECO:0000313" key="10">
    <source>
        <dbReference type="Proteomes" id="UP000274822"/>
    </source>
</evidence>
<keyword evidence="2" id="KW-0813">Transport</keyword>
<feature type="transmembrane region" description="Helical" evidence="7">
    <location>
        <begin position="40"/>
        <end position="66"/>
    </location>
</feature>
<protein>
    <submittedName>
        <fullName evidence="9">Major facilitator superfamily domain-containing protein</fullName>
    </submittedName>
</protein>
<name>A0A433Q2Z1_9FUNG</name>
<dbReference type="GO" id="GO:0012505">
    <property type="term" value="C:endomembrane system"/>
    <property type="evidence" value="ECO:0007669"/>
    <property type="project" value="UniProtKB-SubCell"/>
</dbReference>
<feature type="compositionally biased region" description="Basic and acidic residues" evidence="6">
    <location>
        <begin position="544"/>
        <end position="578"/>
    </location>
</feature>
<sequence length="588" mass="64610">MPQKTPDIEHGRTSQSALIPEKPRIEEDDLDTTWLDLRTIVILFFGIVPSIIASAMSLTIIAASMANISIQLGDTSQLVWMQTSYMLTLGISEQWVSKIRYSLDRRNIFLVSAVIFAIGSAVSGASLTLYMLAIGRAIQGMGSGGLLAVSHALVQDVVPEHKLSEFKGHVGFLTACSYIFGPLLGGFLNDQGLWRWCFYVMLPVIGLSMIVVLALLKNYTPATNTLAEEMKCFDVWGVLSLLSSFTLILLGLGWHQTSLVIPGHACPADSRHSPARSRDPLLPVDILKIRNPLTISITQFFIGVDLFSEAFFLPLYFTFVKNNSAQQCGAELLSFFVSYGFFWIIAGLWLDVYGYFRQLVWLGGAVRGMSIGLLLYLNVYTDGFQIGYLLCGGMGLGLLTKPGKAGAQAAVNTTREKTDVESNLNFWRTIGGMIGIAITGAVFTNLLATSLCNDVGGSACPYTNPSASWLGQGGITLPDHSPNVPVGTVIPPMMEAYIDALNVIFKLWIPMACLAFFVSLFLENKHVGICKFIDEDNKFNAAKKEQQMAAKKEQQITPKKEQQIAAKKEQQKKARENAPKLQPDLWDY</sequence>
<evidence type="ECO:0000256" key="1">
    <source>
        <dbReference type="ARBA" id="ARBA00004127"/>
    </source>
</evidence>
<keyword evidence="5 7" id="KW-0472">Membrane</keyword>
<evidence type="ECO:0000256" key="2">
    <source>
        <dbReference type="ARBA" id="ARBA00022448"/>
    </source>
</evidence>
<feature type="transmembrane region" description="Helical" evidence="7">
    <location>
        <begin position="359"/>
        <end position="377"/>
    </location>
</feature>
<feature type="transmembrane region" description="Helical" evidence="7">
    <location>
        <begin position="300"/>
        <end position="320"/>
    </location>
</feature>
<dbReference type="SUPFAM" id="SSF103473">
    <property type="entry name" value="MFS general substrate transporter"/>
    <property type="match status" value="1"/>
</dbReference>
<dbReference type="Pfam" id="PF07690">
    <property type="entry name" value="MFS_1"/>
    <property type="match status" value="1"/>
</dbReference>
<feature type="region of interest" description="Disordered" evidence="6">
    <location>
        <begin position="1"/>
        <end position="22"/>
    </location>
</feature>
<evidence type="ECO:0000256" key="6">
    <source>
        <dbReference type="SAM" id="MobiDB-lite"/>
    </source>
</evidence>
<reference evidence="9 10" key="1">
    <citation type="journal article" date="2018" name="New Phytol.">
        <title>Phylogenomics of Endogonaceae and evolution of mycorrhizas within Mucoromycota.</title>
        <authorList>
            <person name="Chang Y."/>
            <person name="Desiro A."/>
            <person name="Na H."/>
            <person name="Sandor L."/>
            <person name="Lipzen A."/>
            <person name="Clum A."/>
            <person name="Barry K."/>
            <person name="Grigoriev I.V."/>
            <person name="Martin F.M."/>
            <person name="Stajich J.E."/>
            <person name="Smith M.E."/>
            <person name="Bonito G."/>
            <person name="Spatafora J.W."/>
        </authorList>
    </citation>
    <scope>NUCLEOTIDE SEQUENCE [LARGE SCALE GENOMIC DNA]</scope>
    <source>
        <strain evidence="9 10">AD002</strain>
    </source>
</reference>
<evidence type="ECO:0000256" key="4">
    <source>
        <dbReference type="ARBA" id="ARBA00022989"/>
    </source>
</evidence>
<gene>
    <name evidence="9" type="ORF">BC938DRAFT_474213</name>
</gene>
<dbReference type="InterPro" id="IPR011701">
    <property type="entry name" value="MFS"/>
</dbReference>
<accession>A0A433Q2Z1</accession>
<comment type="subcellular location">
    <subcellularLocation>
        <location evidence="1">Endomembrane system</location>
        <topology evidence="1">Multi-pass membrane protein</topology>
    </subcellularLocation>
</comment>
<feature type="transmembrane region" description="Helical" evidence="7">
    <location>
        <begin position="425"/>
        <end position="448"/>
    </location>
</feature>
<dbReference type="InterPro" id="IPR020846">
    <property type="entry name" value="MFS_dom"/>
</dbReference>
<evidence type="ECO:0000256" key="3">
    <source>
        <dbReference type="ARBA" id="ARBA00022692"/>
    </source>
</evidence>
<keyword evidence="10" id="KW-1185">Reference proteome</keyword>
<dbReference type="Proteomes" id="UP000274822">
    <property type="component" value="Unassembled WGS sequence"/>
</dbReference>
<evidence type="ECO:0000259" key="8">
    <source>
        <dbReference type="PROSITE" id="PS50850"/>
    </source>
</evidence>
<keyword evidence="3 7" id="KW-0812">Transmembrane</keyword>
<feature type="domain" description="Major facilitator superfamily (MFS) profile" evidence="8">
    <location>
        <begin position="43"/>
        <end position="527"/>
    </location>
</feature>
<dbReference type="EMBL" id="RBNJ01017565">
    <property type="protein sequence ID" value="RUS24044.1"/>
    <property type="molecule type" value="Genomic_DNA"/>
</dbReference>
<feature type="transmembrane region" description="Helical" evidence="7">
    <location>
        <begin position="108"/>
        <end position="133"/>
    </location>
</feature>
<feature type="region of interest" description="Disordered" evidence="6">
    <location>
        <begin position="544"/>
        <end position="588"/>
    </location>
</feature>
<dbReference type="Gene3D" id="1.20.1250.20">
    <property type="entry name" value="MFS general substrate transporter like domains"/>
    <property type="match status" value="1"/>
</dbReference>
<feature type="transmembrane region" description="Helical" evidence="7">
    <location>
        <begin position="503"/>
        <end position="522"/>
    </location>
</feature>
<dbReference type="PROSITE" id="PS50850">
    <property type="entry name" value="MFS"/>
    <property type="match status" value="1"/>
</dbReference>
<feature type="transmembrane region" description="Helical" evidence="7">
    <location>
        <begin position="170"/>
        <end position="189"/>
    </location>
</feature>
<comment type="caution">
    <text evidence="9">The sequence shown here is derived from an EMBL/GenBank/DDBJ whole genome shotgun (WGS) entry which is preliminary data.</text>
</comment>
<keyword evidence="4 7" id="KW-1133">Transmembrane helix</keyword>
<feature type="transmembrane region" description="Helical" evidence="7">
    <location>
        <begin position="196"/>
        <end position="216"/>
    </location>
</feature>
<dbReference type="AlphaFoldDB" id="A0A433Q2Z1"/>
<dbReference type="PANTHER" id="PTHR23501:SF191">
    <property type="entry name" value="VACUOLAR BASIC AMINO ACID TRANSPORTER 4"/>
    <property type="match status" value="1"/>
</dbReference>
<feature type="compositionally biased region" description="Basic and acidic residues" evidence="6">
    <location>
        <begin position="1"/>
        <end position="12"/>
    </location>
</feature>
<dbReference type="GO" id="GO:0022857">
    <property type="term" value="F:transmembrane transporter activity"/>
    <property type="evidence" value="ECO:0007669"/>
    <property type="project" value="InterPro"/>
</dbReference>
<dbReference type="Gene3D" id="1.20.1720.10">
    <property type="entry name" value="Multidrug resistance protein D"/>
    <property type="match status" value="1"/>
</dbReference>
<feature type="transmembrane region" description="Helical" evidence="7">
    <location>
        <begin position="332"/>
        <end position="352"/>
    </location>
</feature>